<evidence type="ECO:0000256" key="1">
    <source>
        <dbReference type="SAM" id="MobiDB-lite"/>
    </source>
</evidence>
<protein>
    <submittedName>
        <fullName evidence="2">Uncharacterized protein</fullName>
    </submittedName>
</protein>
<proteinExistence type="predicted"/>
<feature type="region of interest" description="Disordered" evidence="1">
    <location>
        <begin position="245"/>
        <end position="269"/>
    </location>
</feature>
<name>A0AAP0I0M5_9MAGN</name>
<feature type="compositionally biased region" description="Polar residues" evidence="1">
    <location>
        <begin position="245"/>
        <end position="257"/>
    </location>
</feature>
<feature type="compositionally biased region" description="Basic and acidic residues" evidence="1">
    <location>
        <begin position="88"/>
        <end position="119"/>
    </location>
</feature>
<dbReference type="Proteomes" id="UP001417504">
    <property type="component" value="Unassembled WGS sequence"/>
</dbReference>
<dbReference type="AlphaFoldDB" id="A0AAP0I0M5"/>
<keyword evidence="3" id="KW-1185">Reference proteome</keyword>
<sequence>MGKQFFKFENAWLRENDLESMVKEIIGTRCGPERTSENQALCVETWMFREFESASRSVVRPDSHSYPLTCNTMKEDIASSFHRGKSSIRDIYRKDNSQKKMPRDIKHPRGDDKHGKDKPSMLQKKPRVVWTPLLHDQFMERYRLFIKRSRDASCSTDPRSPMYLAGRWLQNFDNQTVINNNTNINTTDIQQQIWMNNNNNQQIQYGLEQQQQQPRQVGANTGTTPMVISSRGTDLLQAVNNYNMQQSRGRPPYSSTFGSSYNNGSASAN</sequence>
<organism evidence="2 3">
    <name type="scientific">Stephania japonica</name>
    <dbReference type="NCBI Taxonomy" id="461633"/>
    <lineage>
        <taxon>Eukaryota</taxon>
        <taxon>Viridiplantae</taxon>
        <taxon>Streptophyta</taxon>
        <taxon>Embryophyta</taxon>
        <taxon>Tracheophyta</taxon>
        <taxon>Spermatophyta</taxon>
        <taxon>Magnoliopsida</taxon>
        <taxon>Ranunculales</taxon>
        <taxon>Menispermaceae</taxon>
        <taxon>Menispermoideae</taxon>
        <taxon>Cissampelideae</taxon>
        <taxon>Stephania</taxon>
    </lineage>
</organism>
<evidence type="ECO:0000313" key="3">
    <source>
        <dbReference type="Proteomes" id="UP001417504"/>
    </source>
</evidence>
<reference evidence="2 3" key="1">
    <citation type="submission" date="2024-01" db="EMBL/GenBank/DDBJ databases">
        <title>Genome assemblies of Stephania.</title>
        <authorList>
            <person name="Yang L."/>
        </authorList>
    </citation>
    <scope>NUCLEOTIDE SEQUENCE [LARGE SCALE GENOMIC DNA]</scope>
    <source>
        <strain evidence="2">QJT</strain>
        <tissue evidence="2">Leaf</tissue>
    </source>
</reference>
<feature type="region of interest" description="Disordered" evidence="1">
    <location>
        <begin position="88"/>
        <end position="124"/>
    </location>
</feature>
<gene>
    <name evidence="2" type="ORF">Sjap_020694</name>
</gene>
<feature type="compositionally biased region" description="Low complexity" evidence="1">
    <location>
        <begin position="258"/>
        <end position="269"/>
    </location>
</feature>
<dbReference type="EMBL" id="JBBNAE010000008">
    <property type="protein sequence ID" value="KAK9103440.1"/>
    <property type="molecule type" value="Genomic_DNA"/>
</dbReference>
<accession>A0AAP0I0M5</accession>
<evidence type="ECO:0000313" key="2">
    <source>
        <dbReference type="EMBL" id="KAK9103440.1"/>
    </source>
</evidence>
<comment type="caution">
    <text evidence="2">The sequence shown here is derived from an EMBL/GenBank/DDBJ whole genome shotgun (WGS) entry which is preliminary data.</text>
</comment>